<dbReference type="GO" id="GO:0006508">
    <property type="term" value="P:proteolysis"/>
    <property type="evidence" value="ECO:0007669"/>
    <property type="project" value="InterPro"/>
</dbReference>
<dbReference type="PANTHER" id="PTHR22576:SF37">
    <property type="entry name" value="MUCOSA-ASSOCIATED LYMPHOID TISSUE LYMPHOMA TRANSLOCATION PROTEIN 1"/>
    <property type="match status" value="1"/>
</dbReference>
<organism evidence="2">
    <name type="scientific">Streptomyces sp. Y1</name>
    <dbReference type="NCBI Taxonomy" id="3238634"/>
    <lineage>
        <taxon>Bacteria</taxon>
        <taxon>Bacillati</taxon>
        <taxon>Actinomycetota</taxon>
        <taxon>Actinomycetes</taxon>
        <taxon>Kitasatosporales</taxon>
        <taxon>Streptomycetaceae</taxon>
        <taxon>Streptomyces</taxon>
    </lineage>
</organism>
<name>A0AB39TT71_9ACTN</name>
<dbReference type="InterPro" id="IPR029030">
    <property type="entry name" value="Caspase-like_dom_sf"/>
</dbReference>
<dbReference type="Gene3D" id="3.40.50.1460">
    <property type="match status" value="1"/>
</dbReference>
<dbReference type="GO" id="GO:0004197">
    <property type="term" value="F:cysteine-type endopeptidase activity"/>
    <property type="evidence" value="ECO:0007669"/>
    <property type="project" value="InterPro"/>
</dbReference>
<gene>
    <name evidence="2" type="ORF">AB2U05_29400</name>
</gene>
<evidence type="ECO:0000259" key="1">
    <source>
        <dbReference type="Pfam" id="PF00656"/>
    </source>
</evidence>
<protein>
    <submittedName>
        <fullName evidence="2">Caspase family protein</fullName>
    </submittedName>
</protein>
<dbReference type="Pfam" id="PF00656">
    <property type="entry name" value="Peptidase_C14"/>
    <property type="match status" value="1"/>
</dbReference>
<feature type="domain" description="Peptidase C14 caspase" evidence="1">
    <location>
        <begin position="6"/>
        <end position="225"/>
    </location>
</feature>
<dbReference type="InterPro" id="IPR052039">
    <property type="entry name" value="Caspase-related_regulators"/>
</dbReference>
<dbReference type="SUPFAM" id="SSF52129">
    <property type="entry name" value="Caspase-like"/>
    <property type="match status" value="1"/>
</dbReference>
<dbReference type="PANTHER" id="PTHR22576">
    <property type="entry name" value="MUCOSA ASSOCIATED LYMPHOID TISSUE LYMPHOMA TRANSLOCATION PROTEIN 1/PARACASPASE"/>
    <property type="match status" value="1"/>
</dbReference>
<accession>A0AB39TT71</accession>
<sequence>MGRFSALLIGAADYGEGESLHFVHRDLEKLGEALRERGVEVLRPRPVAGRQVTANFVNGEVNGFLKRARPGDRLLICLSGHGTHIDGQDFLVPEDIHPEVQYKSGCVAIDWKEQLQGTRAAQVLIMIDACRQGVRDYMAGPVGWASGEVRAVAGRKVARLYACSPGELARFAPAAEPSWTQDDGSFSLFSRAVRDVLVAHDGPLDLQQLCEQVQVKVELLHRETGRSGAAQAVRLLTDVVQSEFVVVEARRTAEVPEVPEAVPVELSVEPIPEPQPGVTDYAKLAADVVYQVFSSGRTEYLEEFATGGPAPALLELSHRLPGWAVEAMWAAAARLRPVEALVELAAAVHGVGQAELARRMVESAVAARAAGDLLALLLADDGLPSELVEPLRAAVVRAVGGLPAPDIAGFVGSLYDADRAATAELLLTAARPLEDLPDLLAALEAAGLRNQAARLVLEAAEGGELPALEQLLAVLAASGRDRDRDAVLAAIAGGALDRLVAWLAVAAARAGGGEEDTVRVLETAVALRGDGHLLPDALRASGLADHLRWVYAEAVRLAPARLHALLRRLHAVGAEQDVRAVLGRAVEPFRPFEAAALAGLLRTDGPAGLLDTLWAALRRAPVDEAALFLRVAGESDDRLVDEAVAVLAESCSLTELDALAEALDRYGFGAALVDLRRAVQVTRPVADLLTMVERARDEDRPVLVERVASVIRLPEAYAELVEMPGRPALRGRIGAQLASGLLAHGDDEVRGMLAELAARDWNAGARLLLGQIAEGGDVERQAGFAVWLAGEGHGWQARSLLDRVCTARDAASVAELAVLLLTGPSPGLGRYVLEEAAVKWSAAEVAALAECLARAGGSMVDQGAAHLLTEAVARRPPAWAAELLLGLDARPQEALASVVDGVVRTYLETRSLAETLTRIASLRAANPERAVARCVAEVVWVNAPWLFGAARADGSGQATDCLLAVFANGRVGDAVRLWNLLPKLRSSGSEPEAERVRDAVLRAMTPQEAGAAVAFFRNGSAADYVAACQTAGERPPGEVADALVRLSGMVGGASGLTDWLGYRVDQDRCRALLVELFGRGQDALAGDVLTAAPWSGSGAAIGDLLLAVDGQGRAAPAVLLDRSGNLAPAEGIALLEGVVRGGASHDLLYFLFCTLATAQHAVAIWTGLHRLGRFGLAALLLERVPPDTELGAWYRALSESFPEIDRPAVLRAAGADRPVPELVASVPAVAATSGRARVALATAVLYRSPEDAVALLDTLAALGSDEAERCVAELCKVLAAARPADELVRIVESLMNRGRTDWVRITALLLYGEPLARLAGVLEAAPWTNGQAPGVASRLVDMTVREGAASAWLAVRLDAAGHQRAAERLVAELAAVVRDSESAARLVAELAAGGVGPAVRGRLVDVFCRGRSGWATGEFLRHLHCTAGLDADVRAAIAVTAASLAADMSGRRLPVVRAAVDRPGSREVWKRLSAEIGKAGGEVPKTPRFWWRS</sequence>
<dbReference type="InterPro" id="IPR011600">
    <property type="entry name" value="Pept_C14_caspase"/>
</dbReference>
<evidence type="ECO:0000313" key="2">
    <source>
        <dbReference type="EMBL" id="XDQ82304.1"/>
    </source>
</evidence>
<proteinExistence type="predicted"/>
<dbReference type="RefSeq" id="WP_369184717.1">
    <property type="nucleotide sequence ID" value="NZ_CP163445.1"/>
</dbReference>
<reference evidence="2" key="1">
    <citation type="submission" date="2024-07" db="EMBL/GenBank/DDBJ databases">
        <authorList>
            <person name="Yu S.T."/>
        </authorList>
    </citation>
    <scope>NUCLEOTIDE SEQUENCE</scope>
    <source>
        <strain evidence="2">Y1</strain>
    </source>
</reference>
<dbReference type="EMBL" id="CP163445">
    <property type="protein sequence ID" value="XDQ82304.1"/>
    <property type="molecule type" value="Genomic_DNA"/>
</dbReference>